<dbReference type="EMBL" id="LAZR01038320">
    <property type="protein sequence ID" value="KKL19880.1"/>
    <property type="molecule type" value="Genomic_DNA"/>
</dbReference>
<dbReference type="AlphaFoldDB" id="A0A0F9BDW3"/>
<reference evidence="1" key="1">
    <citation type="journal article" date="2015" name="Nature">
        <title>Complex archaea that bridge the gap between prokaryotes and eukaryotes.</title>
        <authorList>
            <person name="Spang A."/>
            <person name="Saw J.H."/>
            <person name="Jorgensen S.L."/>
            <person name="Zaremba-Niedzwiedzka K."/>
            <person name="Martijn J."/>
            <person name="Lind A.E."/>
            <person name="van Eijk R."/>
            <person name="Schleper C."/>
            <person name="Guy L."/>
            <person name="Ettema T.J."/>
        </authorList>
    </citation>
    <scope>NUCLEOTIDE SEQUENCE</scope>
</reference>
<protein>
    <submittedName>
        <fullName evidence="1">Uncharacterized protein</fullName>
    </submittedName>
</protein>
<evidence type="ECO:0000313" key="1">
    <source>
        <dbReference type="EMBL" id="KKL19880.1"/>
    </source>
</evidence>
<gene>
    <name evidence="1" type="ORF">LCGC14_2461030</name>
</gene>
<comment type="caution">
    <text evidence="1">The sequence shown here is derived from an EMBL/GenBank/DDBJ whole genome shotgun (WGS) entry which is preliminary data.</text>
</comment>
<name>A0A0F9BDW3_9ZZZZ</name>
<sequence length="60" mass="7252">MGVKEKMTNTYRGDEPIEFQIKEELRCIRCVLERMLMIKGDYQDYQMEKFGKDFKGDTHK</sequence>
<accession>A0A0F9BDW3</accession>
<proteinExistence type="predicted"/>
<organism evidence="1">
    <name type="scientific">marine sediment metagenome</name>
    <dbReference type="NCBI Taxonomy" id="412755"/>
    <lineage>
        <taxon>unclassified sequences</taxon>
        <taxon>metagenomes</taxon>
        <taxon>ecological metagenomes</taxon>
    </lineage>
</organism>